<keyword evidence="9 11" id="KW-1133">Transmembrane helix</keyword>
<evidence type="ECO:0000256" key="1">
    <source>
        <dbReference type="ARBA" id="ARBA00004477"/>
    </source>
</evidence>
<proteinExistence type="inferred from homology"/>
<evidence type="ECO:0000256" key="6">
    <source>
        <dbReference type="ARBA" id="ARBA00022679"/>
    </source>
</evidence>
<evidence type="ECO:0000256" key="7">
    <source>
        <dbReference type="ARBA" id="ARBA00022692"/>
    </source>
</evidence>
<keyword evidence="4 11" id="KW-0337">GPI-anchor biosynthesis</keyword>
<dbReference type="InterPro" id="IPR007315">
    <property type="entry name" value="PIG-V/Gpi18"/>
</dbReference>
<keyword evidence="6 11" id="KW-0808">Transferase</keyword>
<feature type="transmembrane region" description="Helical" evidence="11">
    <location>
        <begin position="147"/>
        <end position="168"/>
    </location>
</feature>
<dbReference type="AlphaFoldDB" id="A0AAV2TVD9"/>
<evidence type="ECO:0000313" key="12">
    <source>
        <dbReference type="EMBL" id="CAL5141382.1"/>
    </source>
</evidence>
<evidence type="ECO:0000256" key="8">
    <source>
        <dbReference type="ARBA" id="ARBA00022824"/>
    </source>
</evidence>
<dbReference type="PANTHER" id="PTHR12468:SF2">
    <property type="entry name" value="GPI MANNOSYLTRANSFERASE 2"/>
    <property type="match status" value="1"/>
</dbReference>
<dbReference type="GO" id="GO:0005789">
    <property type="term" value="C:endoplasmic reticulum membrane"/>
    <property type="evidence" value="ECO:0007669"/>
    <property type="project" value="UniProtKB-SubCell"/>
</dbReference>
<feature type="transmembrane region" description="Helical" evidence="11">
    <location>
        <begin position="250"/>
        <end position="275"/>
    </location>
</feature>
<evidence type="ECO:0000256" key="3">
    <source>
        <dbReference type="ARBA" id="ARBA00008698"/>
    </source>
</evidence>
<evidence type="ECO:0000256" key="4">
    <source>
        <dbReference type="ARBA" id="ARBA00022502"/>
    </source>
</evidence>
<reference evidence="12" key="1">
    <citation type="submission" date="2024-06" db="EMBL/GenBank/DDBJ databases">
        <authorList>
            <person name="Liu X."/>
            <person name="Lenzi L."/>
            <person name="Haldenby T S."/>
            <person name="Uol C."/>
        </authorList>
    </citation>
    <scope>NUCLEOTIDE SEQUENCE</scope>
</reference>
<keyword evidence="8 11" id="KW-0256">Endoplasmic reticulum</keyword>
<dbReference type="GO" id="GO:0000009">
    <property type="term" value="F:alpha-1,6-mannosyltransferase activity"/>
    <property type="evidence" value="ECO:0007669"/>
    <property type="project" value="InterPro"/>
</dbReference>
<comment type="similarity">
    <text evidence="3 11">Belongs to the PIGV family.</text>
</comment>
<feature type="transmembrane region" description="Helical" evidence="11">
    <location>
        <begin position="12"/>
        <end position="32"/>
    </location>
</feature>
<gene>
    <name evidence="12" type="ORF">CDAUBV1_LOCUS16631</name>
</gene>
<evidence type="ECO:0000256" key="5">
    <source>
        <dbReference type="ARBA" id="ARBA00022676"/>
    </source>
</evidence>
<accession>A0AAV2TVD9</accession>
<feature type="transmembrane region" description="Helical" evidence="11">
    <location>
        <begin position="368"/>
        <end position="388"/>
    </location>
</feature>
<dbReference type="Pfam" id="PF04188">
    <property type="entry name" value="Mannosyl_trans2"/>
    <property type="match status" value="1"/>
</dbReference>
<evidence type="ECO:0000256" key="10">
    <source>
        <dbReference type="ARBA" id="ARBA00023136"/>
    </source>
</evidence>
<comment type="function">
    <text evidence="11">Mannosyltransferase involved in glycosylphosphatidylinositol-anchor biosynthesis.</text>
</comment>
<dbReference type="GO" id="GO:0031501">
    <property type="term" value="C:mannosyltransferase complex"/>
    <property type="evidence" value="ECO:0007669"/>
    <property type="project" value="TreeGrafter"/>
</dbReference>
<keyword evidence="5 11" id="KW-0328">Glycosyltransferase</keyword>
<sequence length="535" mass="61872">MVGLTAAEKVLLRYGLIVKCLILFLLLTLSMFPDHNADAFKPPVSVPQSTIDQLLRRLFSSYEKWDSLYFSFIARWGYLYEKTMAFFPLLPLFLGTLSRTLHFFCRPLLSLETLILVIGILFNNALCLFSAIQLYRLGLRVLDSPKVSFFASVLYCVTPASIFFSSLYSESLFFFLTLSGLNFYERRQLMYAALFFALSVSCRSNGLANIGYICYSLLSSDDLSHLLWSETTIFGVKRSWFLLLKRTFEWWFMLLSSFIPYIVACVICVLPFVIYQMYAFSLFCQNPPPGQHGWLPVPQPSPVLIDYGLDSGYRLPLRFYPNNSDFNHTHLAPPWCYSSLPLSYSYIQKSFWNVSLFGYYELKQIPNFLLAVPVVLLSFSCASAFYGRAPRTYKTLGLFSETPRDRRILPYILHMLFLCVYGITHINVQVITRIIFSSCPVIYWYCAYSLCDSPHWQLSAAIPAPRDRRTKQFAPSETRPWLTSWWTTFKSDLSRLSNLLNPAAFQTRKQRALVIYFISYAFVGCVLHCKFLPWT</sequence>
<keyword evidence="7 11" id="KW-0812">Transmembrane</keyword>
<dbReference type="PANTHER" id="PTHR12468">
    <property type="entry name" value="GPI MANNOSYLTRANSFERASE 2"/>
    <property type="match status" value="1"/>
</dbReference>
<organism evidence="12 13">
    <name type="scientific">Calicophoron daubneyi</name>
    <name type="common">Rumen fluke</name>
    <name type="synonym">Paramphistomum daubneyi</name>
    <dbReference type="NCBI Taxonomy" id="300641"/>
    <lineage>
        <taxon>Eukaryota</taxon>
        <taxon>Metazoa</taxon>
        <taxon>Spiralia</taxon>
        <taxon>Lophotrochozoa</taxon>
        <taxon>Platyhelminthes</taxon>
        <taxon>Trematoda</taxon>
        <taxon>Digenea</taxon>
        <taxon>Plagiorchiida</taxon>
        <taxon>Pronocephalata</taxon>
        <taxon>Paramphistomoidea</taxon>
        <taxon>Paramphistomidae</taxon>
        <taxon>Calicophoron</taxon>
    </lineage>
</organism>
<name>A0AAV2TVD9_CALDB</name>
<dbReference type="GO" id="GO:0004376">
    <property type="term" value="F:GPI mannosyltransferase activity"/>
    <property type="evidence" value="ECO:0007669"/>
    <property type="project" value="InterPro"/>
</dbReference>
<comment type="caution">
    <text evidence="12">The sequence shown here is derived from an EMBL/GenBank/DDBJ whole genome shotgun (WGS) entry which is preliminary data.</text>
</comment>
<dbReference type="EC" id="2.4.1.-" evidence="11"/>
<evidence type="ECO:0000256" key="11">
    <source>
        <dbReference type="RuleBase" id="RU363112"/>
    </source>
</evidence>
<feature type="transmembrane region" description="Helical" evidence="11">
    <location>
        <begin position="114"/>
        <end position="135"/>
    </location>
</feature>
<evidence type="ECO:0000313" key="13">
    <source>
        <dbReference type="Proteomes" id="UP001497525"/>
    </source>
</evidence>
<protein>
    <recommendedName>
        <fullName evidence="11">GPI mannosyltransferase 2</fullName>
        <ecNumber evidence="11">2.4.1.-</ecNumber>
    </recommendedName>
</protein>
<dbReference type="EMBL" id="CAXLJL010000856">
    <property type="protein sequence ID" value="CAL5141382.1"/>
    <property type="molecule type" value="Genomic_DNA"/>
</dbReference>
<dbReference type="Proteomes" id="UP001497525">
    <property type="component" value="Unassembled WGS sequence"/>
</dbReference>
<comment type="subcellular location">
    <subcellularLocation>
        <location evidence="1 11">Endoplasmic reticulum membrane</location>
        <topology evidence="1 11">Multi-pass membrane protein</topology>
    </subcellularLocation>
</comment>
<keyword evidence="10 11" id="KW-0472">Membrane</keyword>
<feature type="transmembrane region" description="Helical" evidence="11">
    <location>
        <begin position="85"/>
        <end position="102"/>
    </location>
</feature>
<comment type="pathway">
    <text evidence="2 11">Glycolipid biosynthesis; glycosylphosphatidylinositol-anchor biosynthesis.</text>
</comment>
<feature type="transmembrane region" description="Helical" evidence="11">
    <location>
        <begin position="513"/>
        <end position="534"/>
    </location>
</feature>
<feature type="transmembrane region" description="Helical" evidence="11">
    <location>
        <begin position="189"/>
        <end position="218"/>
    </location>
</feature>
<evidence type="ECO:0000256" key="9">
    <source>
        <dbReference type="ARBA" id="ARBA00022989"/>
    </source>
</evidence>
<evidence type="ECO:0000256" key="2">
    <source>
        <dbReference type="ARBA" id="ARBA00004687"/>
    </source>
</evidence>
<dbReference type="GO" id="GO:0006506">
    <property type="term" value="P:GPI anchor biosynthetic process"/>
    <property type="evidence" value="ECO:0007669"/>
    <property type="project" value="UniProtKB-KW"/>
</dbReference>
<feature type="transmembrane region" description="Helical" evidence="11">
    <location>
        <begin position="408"/>
        <end position="428"/>
    </location>
</feature>